<dbReference type="Proteomes" id="UP001470230">
    <property type="component" value="Unassembled WGS sequence"/>
</dbReference>
<dbReference type="SUPFAM" id="SSF51445">
    <property type="entry name" value="(Trans)glycosidases"/>
    <property type="match status" value="1"/>
</dbReference>
<comment type="caution">
    <text evidence="1">The sequence shown here is derived from an EMBL/GenBank/DDBJ whole genome shotgun (WGS) entry which is preliminary data.</text>
</comment>
<evidence type="ECO:0000313" key="2">
    <source>
        <dbReference type="Proteomes" id="UP001470230"/>
    </source>
</evidence>
<name>A0ABR2IMP1_9EUKA</name>
<organism evidence="1 2">
    <name type="scientific">Tritrichomonas musculus</name>
    <dbReference type="NCBI Taxonomy" id="1915356"/>
    <lineage>
        <taxon>Eukaryota</taxon>
        <taxon>Metamonada</taxon>
        <taxon>Parabasalia</taxon>
        <taxon>Tritrichomonadida</taxon>
        <taxon>Tritrichomonadidae</taxon>
        <taxon>Tritrichomonas</taxon>
    </lineage>
</organism>
<dbReference type="EMBL" id="JAPFFF010000016">
    <property type="protein sequence ID" value="KAK8865145.1"/>
    <property type="molecule type" value="Genomic_DNA"/>
</dbReference>
<reference evidence="1 2" key="1">
    <citation type="submission" date="2024-04" db="EMBL/GenBank/DDBJ databases">
        <title>Tritrichomonas musculus Genome.</title>
        <authorList>
            <person name="Alves-Ferreira E."/>
            <person name="Grigg M."/>
            <person name="Lorenzi H."/>
            <person name="Galac M."/>
        </authorList>
    </citation>
    <scope>NUCLEOTIDE SEQUENCE [LARGE SCALE GENOMIC DNA]</scope>
    <source>
        <strain evidence="1 2">EAF2021</strain>
    </source>
</reference>
<evidence type="ECO:0000313" key="1">
    <source>
        <dbReference type="EMBL" id="KAK8865145.1"/>
    </source>
</evidence>
<accession>A0ABR2IMP1</accession>
<dbReference type="PANTHER" id="PTHR47786">
    <property type="entry name" value="ALPHA-1,4-GLUCAN:MALTOSE-1-PHOSPHATE MALTOSYLTRANSFERASE"/>
    <property type="match status" value="1"/>
</dbReference>
<sequence>MVHFIENHGEPRMITRFNGSSKQAMTASAALLTLPGVRLINTQQWLGYRSRIDVNLRRAMPEQCNQEIVKFYAKLLNILASPAILYGEWKPISVLCECSDRIVARKWVLNKQHILATINFNNCWSQGRIICDDANIDSMTIYVLEMISDT</sequence>
<dbReference type="InterPro" id="IPR017853">
    <property type="entry name" value="GH"/>
</dbReference>
<keyword evidence="2" id="KW-1185">Reference proteome</keyword>
<dbReference type="Gene3D" id="3.20.20.80">
    <property type="entry name" value="Glycosidases"/>
    <property type="match status" value="1"/>
</dbReference>
<proteinExistence type="predicted"/>
<gene>
    <name evidence="1" type="ORF">M9Y10_010679</name>
</gene>
<protein>
    <submittedName>
        <fullName evidence="1">Uncharacterized protein</fullName>
    </submittedName>
</protein>
<dbReference type="PANTHER" id="PTHR47786:SF2">
    <property type="entry name" value="GLYCOSYL HYDROLASE FAMILY 13 CATALYTIC DOMAIN-CONTAINING PROTEIN"/>
    <property type="match status" value="1"/>
</dbReference>